<dbReference type="Proteomes" id="UP000078237">
    <property type="component" value="Unassembled WGS sequence"/>
</dbReference>
<evidence type="ECO:0000256" key="6">
    <source>
        <dbReference type="ARBA" id="ARBA00023136"/>
    </source>
</evidence>
<gene>
    <name evidence="9" type="ORF">MMYC01_204375</name>
</gene>
<keyword evidence="4" id="KW-0862">Zinc</keyword>
<comment type="caution">
    <text evidence="9">The sequence shown here is derived from an EMBL/GenBank/DDBJ whole genome shotgun (WGS) entry which is preliminary data.</text>
</comment>
<dbReference type="PANTHER" id="PTHR45820">
    <property type="entry name" value="FI23527P1"/>
    <property type="match status" value="1"/>
</dbReference>
<evidence type="ECO:0000256" key="3">
    <source>
        <dbReference type="ARBA" id="ARBA00022692"/>
    </source>
</evidence>
<dbReference type="Gene3D" id="1.20.1510.10">
    <property type="entry name" value="Cation efflux protein transmembrane domain"/>
    <property type="match status" value="1"/>
</dbReference>
<dbReference type="NCBIfam" id="TIGR01297">
    <property type="entry name" value="CDF"/>
    <property type="match status" value="1"/>
</dbReference>
<keyword evidence="10" id="KW-1185">Reference proteome</keyword>
<dbReference type="Pfam" id="PF01545">
    <property type="entry name" value="Cation_efflux"/>
    <property type="match status" value="1"/>
</dbReference>
<evidence type="ECO:0000256" key="4">
    <source>
        <dbReference type="ARBA" id="ARBA00022833"/>
    </source>
</evidence>
<dbReference type="AlphaFoldDB" id="A0A175W8G5"/>
<dbReference type="InterPro" id="IPR002524">
    <property type="entry name" value="Cation_efflux"/>
</dbReference>
<dbReference type="OrthoDB" id="9944568at2759"/>
<evidence type="ECO:0000259" key="8">
    <source>
        <dbReference type="Pfam" id="PF01545"/>
    </source>
</evidence>
<reference evidence="9 10" key="1">
    <citation type="journal article" date="2016" name="Genome Announc.">
        <title>Genome Sequence of Madurella mycetomatis mm55, Isolated from a Human Mycetoma Case in Sudan.</title>
        <authorList>
            <person name="Smit S."/>
            <person name="Derks M.F."/>
            <person name="Bervoets S."/>
            <person name="Fahal A."/>
            <person name="van Leeuwen W."/>
            <person name="van Belkum A."/>
            <person name="van de Sande W.W."/>
        </authorList>
    </citation>
    <scope>NUCLEOTIDE SEQUENCE [LARGE SCALE GENOMIC DNA]</scope>
    <source>
        <strain evidence="10">mm55</strain>
    </source>
</reference>
<keyword evidence="3 7" id="KW-0812">Transmembrane</keyword>
<evidence type="ECO:0000313" key="10">
    <source>
        <dbReference type="Proteomes" id="UP000078237"/>
    </source>
</evidence>
<dbReference type="GO" id="GO:0016020">
    <property type="term" value="C:membrane"/>
    <property type="evidence" value="ECO:0007669"/>
    <property type="project" value="UniProtKB-SubCell"/>
</dbReference>
<dbReference type="GO" id="GO:0005385">
    <property type="term" value="F:zinc ion transmembrane transporter activity"/>
    <property type="evidence" value="ECO:0007669"/>
    <property type="project" value="TreeGrafter"/>
</dbReference>
<feature type="transmembrane region" description="Helical" evidence="7">
    <location>
        <begin position="76"/>
        <end position="97"/>
    </location>
</feature>
<dbReference type="STRING" id="100816.A0A175W8G5"/>
<evidence type="ECO:0000313" key="9">
    <source>
        <dbReference type="EMBL" id="KXX79799.1"/>
    </source>
</evidence>
<evidence type="ECO:0000256" key="2">
    <source>
        <dbReference type="ARBA" id="ARBA00008873"/>
    </source>
</evidence>
<evidence type="ECO:0000256" key="5">
    <source>
        <dbReference type="ARBA" id="ARBA00022989"/>
    </source>
</evidence>
<feature type="transmembrane region" description="Helical" evidence="7">
    <location>
        <begin position="42"/>
        <end position="64"/>
    </location>
</feature>
<dbReference type="SUPFAM" id="SSF161111">
    <property type="entry name" value="Cation efflux protein transmembrane domain-like"/>
    <property type="match status" value="1"/>
</dbReference>
<sequence>MADAFHYLNDPIDFIVTLTAITISERSQFPQDLSFDWQRARLLGAFFNGTFLLALGTSIFLQSAERFISVREVDDVKLVLIMGSVSLLLNLLSAAFLHRSQQRTADTHLEHRHTVKGAMKAPMRALGMLGAMPHVVGDALNNLAVIIAVLVIWFTTPPTRFYADPAISMSAPRGVDLADIKHDMEKIPGIESVHELHVWRLN</sequence>
<keyword evidence="6 7" id="KW-0472">Membrane</keyword>
<dbReference type="PANTHER" id="PTHR45820:SF5">
    <property type="entry name" value="DIFFUSION FACILITATOR FAMILY METAL ION TRANSPORTER, PUTATIVE-RELATED"/>
    <property type="match status" value="1"/>
</dbReference>
<dbReference type="VEuPathDB" id="FungiDB:MMYC01_204375"/>
<evidence type="ECO:0000256" key="1">
    <source>
        <dbReference type="ARBA" id="ARBA00004141"/>
    </source>
</evidence>
<dbReference type="InterPro" id="IPR058533">
    <property type="entry name" value="Cation_efflux_TM"/>
</dbReference>
<organism evidence="9 10">
    <name type="scientific">Madurella mycetomatis</name>
    <dbReference type="NCBI Taxonomy" id="100816"/>
    <lineage>
        <taxon>Eukaryota</taxon>
        <taxon>Fungi</taxon>
        <taxon>Dikarya</taxon>
        <taxon>Ascomycota</taxon>
        <taxon>Pezizomycotina</taxon>
        <taxon>Sordariomycetes</taxon>
        <taxon>Sordariomycetidae</taxon>
        <taxon>Sordariales</taxon>
        <taxon>Sordariales incertae sedis</taxon>
        <taxon>Madurella</taxon>
    </lineage>
</organism>
<dbReference type="EMBL" id="LCTW02000077">
    <property type="protein sequence ID" value="KXX79799.1"/>
    <property type="molecule type" value="Genomic_DNA"/>
</dbReference>
<feature type="domain" description="Cation efflux protein transmembrane" evidence="8">
    <location>
        <begin position="1"/>
        <end position="169"/>
    </location>
</feature>
<proteinExistence type="inferred from homology"/>
<comment type="subcellular location">
    <subcellularLocation>
        <location evidence="1">Membrane</location>
        <topology evidence="1">Multi-pass membrane protein</topology>
    </subcellularLocation>
</comment>
<protein>
    <submittedName>
        <fullName evidence="9">Zinc homeostasis factor 1</fullName>
    </submittedName>
</protein>
<evidence type="ECO:0000256" key="7">
    <source>
        <dbReference type="SAM" id="Phobius"/>
    </source>
</evidence>
<keyword evidence="5 7" id="KW-1133">Transmembrane helix</keyword>
<dbReference type="InterPro" id="IPR027469">
    <property type="entry name" value="Cation_efflux_TMD_sf"/>
</dbReference>
<comment type="similarity">
    <text evidence="2">Belongs to the cation diffusion facilitator (CDF) transporter (TC 2.A.4) family. SLC30A subfamily.</text>
</comment>
<accession>A0A175W8G5</accession>
<feature type="transmembrane region" description="Helical" evidence="7">
    <location>
        <begin position="143"/>
        <end position="163"/>
    </location>
</feature>
<dbReference type="GO" id="GO:0006882">
    <property type="term" value="P:intracellular zinc ion homeostasis"/>
    <property type="evidence" value="ECO:0007669"/>
    <property type="project" value="TreeGrafter"/>
</dbReference>
<name>A0A175W8G5_9PEZI</name>